<evidence type="ECO:0000313" key="3">
    <source>
        <dbReference type="EMBL" id="KEH22073.1"/>
    </source>
</evidence>
<dbReference type="AlphaFoldDB" id="A0A072TYY0"/>
<gene>
    <name evidence="3" type="ordered locus">MTR_7g029555</name>
</gene>
<dbReference type="Pfam" id="PF24626">
    <property type="entry name" value="SH3_Tf2-1"/>
    <property type="match status" value="1"/>
</dbReference>
<reference evidence="4" key="3">
    <citation type="submission" date="2015-04" db="UniProtKB">
        <authorList>
            <consortium name="EnsemblPlants"/>
        </authorList>
    </citation>
    <scope>IDENTIFICATION</scope>
    <source>
        <strain evidence="4">cv. Jemalong A17</strain>
    </source>
</reference>
<accession>A0A072TYY0</accession>
<evidence type="ECO:0000313" key="4">
    <source>
        <dbReference type="EnsemblPlants" id="KEH22073"/>
    </source>
</evidence>
<name>A0A072TYY0_MEDTR</name>
<proteinExistence type="predicted"/>
<evidence type="ECO:0000256" key="1">
    <source>
        <dbReference type="SAM" id="MobiDB-lite"/>
    </source>
</evidence>
<feature type="domain" description="Tf2-1-like SH3-like" evidence="2">
    <location>
        <begin position="106"/>
        <end position="170"/>
    </location>
</feature>
<protein>
    <recommendedName>
        <fullName evidence="2">Tf2-1-like SH3-like domain-containing protein</fullName>
    </recommendedName>
</protein>
<dbReference type="PANTHER" id="PTHR45835:SF99">
    <property type="entry name" value="CHROMO DOMAIN-CONTAINING PROTEIN-RELATED"/>
    <property type="match status" value="1"/>
</dbReference>
<dbReference type="InterPro" id="IPR056924">
    <property type="entry name" value="SH3_Tf2-1"/>
</dbReference>
<dbReference type="EnsemblPlants" id="KEH22073">
    <property type="protein sequence ID" value="KEH22073"/>
    <property type="gene ID" value="MTR_7g029555"/>
</dbReference>
<reference evidence="3 5" key="2">
    <citation type="journal article" date="2014" name="BMC Genomics">
        <title>An improved genome release (version Mt4.0) for the model legume Medicago truncatula.</title>
        <authorList>
            <person name="Tang H."/>
            <person name="Krishnakumar V."/>
            <person name="Bidwell S."/>
            <person name="Rosen B."/>
            <person name="Chan A."/>
            <person name="Zhou S."/>
            <person name="Gentzbittel L."/>
            <person name="Childs K.L."/>
            <person name="Yandell M."/>
            <person name="Gundlach H."/>
            <person name="Mayer K.F."/>
            <person name="Schwartz D.C."/>
            <person name="Town C.D."/>
        </authorList>
    </citation>
    <scope>GENOME REANNOTATION</scope>
    <source>
        <strain evidence="3">A17</strain>
        <strain evidence="4 5">cv. Jemalong A17</strain>
    </source>
</reference>
<dbReference type="STRING" id="3880.A0A072TYY0"/>
<dbReference type="HOGENOM" id="CLU_1108479_0_0_1"/>
<evidence type="ECO:0000313" key="5">
    <source>
        <dbReference type="Proteomes" id="UP000002051"/>
    </source>
</evidence>
<feature type="compositionally biased region" description="Acidic residues" evidence="1">
    <location>
        <begin position="212"/>
        <end position="222"/>
    </location>
</feature>
<keyword evidence="5" id="KW-1185">Reference proteome</keyword>
<dbReference type="Proteomes" id="UP000002051">
    <property type="component" value="Unassembled WGS sequence"/>
</dbReference>
<organism evidence="3 5">
    <name type="scientific">Medicago truncatula</name>
    <name type="common">Barrel medic</name>
    <name type="synonym">Medicago tribuloides</name>
    <dbReference type="NCBI Taxonomy" id="3880"/>
    <lineage>
        <taxon>Eukaryota</taxon>
        <taxon>Viridiplantae</taxon>
        <taxon>Streptophyta</taxon>
        <taxon>Embryophyta</taxon>
        <taxon>Tracheophyta</taxon>
        <taxon>Spermatophyta</taxon>
        <taxon>Magnoliopsida</taxon>
        <taxon>eudicotyledons</taxon>
        <taxon>Gunneridae</taxon>
        <taxon>Pentapetalae</taxon>
        <taxon>rosids</taxon>
        <taxon>fabids</taxon>
        <taxon>Fabales</taxon>
        <taxon>Fabaceae</taxon>
        <taxon>Papilionoideae</taxon>
        <taxon>50 kb inversion clade</taxon>
        <taxon>NPAAA clade</taxon>
        <taxon>Hologalegina</taxon>
        <taxon>IRL clade</taxon>
        <taxon>Trifolieae</taxon>
        <taxon>Medicago</taxon>
    </lineage>
</organism>
<reference evidence="3 5" key="1">
    <citation type="journal article" date="2011" name="Nature">
        <title>The Medicago genome provides insight into the evolution of rhizobial symbioses.</title>
        <authorList>
            <person name="Young N.D."/>
            <person name="Debelle F."/>
            <person name="Oldroyd G.E."/>
            <person name="Geurts R."/>
            <person name="Cannon S.B."/>
            <person name="Udvardi M.K."/>
            <person name="Benedito V.A."/>
            <person name="Mayer K.F."/>
            <person name="Gouzy J."/>
            <person name="Schoof H."/>
            <person name="Van de Peer Y."/>
            <person name="Proost S."/>
            <person name="Cook D.R."/>
            <person name="Meyers B.C."/>
            <person name="Spannagl M."/>
            <person name="Cheung F."/>
            <person name="De Mita S."/>
            <person name="Krishnakumar V."/>
            <person name="Gundlach H."/>
            <person name="Zhou S."/>
            <person name="Mudge J."/>
            <person name="Bharti A.K."/>
            <person name="Murray J.D."/>
            <person name="Naoumkina M.A."/>
            <person name="Rosen B."/>
            <person name="Silverstein K.A."/>
            <person name="Tang H."/>
            <person name="Rombauts S."/>
            <person name="Zhao P.X."/>
            <person name="Zhou P."/>
            <person name="Barbe V."/>
            <person name="Bardou P."/>
            <person name="Bechner M."/>
            <person name="Bellec A."/>
            <person name="Berger A."/>
            <person name="Berges H."/>
            <person name="Bidwell S."/>
            <person name="Bisseling T."/>
            <person name="Choisne N."/>
            <person name="Couloux A."/>
            <person name="Denny R."/>
            <person name="Deshpande S."/>
            <person name="Dai X."/>
            <person name="Doyle J.J."/>
            <person name="Dudez A.M."/>
            <person name="Farmer A.D."/>
            <person name="Fouteau S."/>
            <person name="Franken C."/>
            <person name="Gibelin C."/>
            <person name="Gish J."/>
            <person name="Goldstein S."/>
            <person name="Gonzalez A.J."/>
            <person name="Green P.J."/>
            <person name="Hallab A."/>
            <person name="Hartog M."/>
            <person name="Hua A."/>
            <person name="Humphray S.J."/>
            <person name="Jeong D.H."/>
            <person name="Jing Y."/>
            <person name="Jocker A."/>
            <person name="Kenton S.M."/>
            <person name="Kim D.J."/>
            <person name="Klee K."/>
            <person name="Lai H."/>
            <person name="Lang C."/>
            <person name="Lin S."/>
            <person name="Macmil S.L."/>
            <person name="Magdelenat G."/>
            <person name="Matthews L."/>
            <person name="McCorrison J."/>
            <person name="Monaghan E.L."/>
            <person name="Mun J.H."/>
            <person name="Najar F.Z."/>
            <person name="Nicholson C."/>
            <person name="Noirot C."/>
            <person name="O'Bleness M."/>
            <person name="Paule C.R."/>
            <person name="Poulain J."/>
            <person name="Prion F."/>
            <person name="Qin B."/>
            <person name="Qu C."/>
            <person name="Retzel E.F."/>
            <person name="Riddle C."/>
            <person name="Sallet E."/>
            <person name="Samain S."/>
            <person name="Samson N."/>
            <person name="Sanders I."/>
            <person name="Saurat O."/>
            <person name="Scarpelli C."/>
            <person name="Schiex T."/>
            <person name="Segurens B."/>
            <person name="Severin A.J."/>
            <person name="Sherrier D.J."/>
            <person name="Shi R."/>
            <person name="Sims S."/>
            <person name="Singer S.R."/>
            <person name="Sinharoy S."/>
            <person name="Sterck L."/>
            <person name="Viollet A."/>
            <person name="Wang B.B."/>
            <person name="Wang K."/>
            <person name="Wang M."/>
            <person name="Wang X."/>
            <person name="Warfsmann J."/>
            <person name="Weissenbach J."/>
            <person name="White D.D."/>
            <person name="White J.D."/>
            <person name="Wiley G.B."/>
            <person name="Wincker P."/>
            <person name="Xing Y."/>
            <person name="Yang L."/>
            <person name="Yao Z."/>
            <person name="Ying F."/>
            <person name="Zhai J."/>
            <person name="Zhou L."/>
            <person name="Zuber A."/>
            <person name="Denarie J."/>
            <person name="Dixon R.A."/>
            <person name="May G.D."/>
            <person name="Schwartz D.C."/>
            <person name="Rogers J."/>
            <person name="Quetier F."/>
            <person name="Town C.D."/>
            <person name="Roe B.A."/>
        </authorList>
    </citation>
    <scope>NUCLEOTIDE SEQUENCE [LARGE SCALE GENOMIC DNA]</scope>
    <source>
        <strain evidence="3">A17</strain>
        <strain evidence="4 5">cv. Jemalong A17</strain>
    </source>
</reference>
<dbReference type="EMBL" id="CM001223">
    <property type="protein sequence ID" value="KEH22073.1"/>
    <property type="molecule type" value="Genomic_DNA"/>
</dbReference>
<sequence length="251" mass="28420">MINCVHGMPKSMQPNQWGKYLPWAEWHYNTTVHDSTGFSPLQVVFGKPPPTLQQYVEGSSTTEAVQSELMTRDAILQKLKQKLLKAQQTMKDFADKRRIPHPFKVGDLVLLKLRPHRQVSVAGHRVNKLAKRYYAPFPILRSIGDVAFQLALPATSRIHPVFHASQLKPCFGETLPSLDLPPASIHNQPIPVPTAIVLFQGEGDVTDPELAEEEDMGLENEEIGPIPFGRAKRNKRRPKWLNNYQVPKKLQ</sequence>
<feature type="region of interest" description="Disordered" evidence="1">
    <location>
        <begin position="212"/>
        <end position="231"/>
    </location>
</feature>
<dbReference type="GO" id="GO:0003676">
    <property type="term" value="F:nucleic acid binding"/>
    <property type="evidence" value="ECO:0007669"/>
    <property type="project" value="InterPro"/>
</dbReference>
<dbReference type="PANTHER" id="PTHR45835">
    <property type="entry name" value="YALI0A06105P"/>
    <property type="match status" value="1"/>
</dbReference>
<evidence type="ECO:0000259" key="2">
    <source>
        <dbReference type="Pfam" id="PF24626"/>
    </source>
</evidence>
<dbReference type="InterPro" id="IPR036397">
    <property type="entry name" value="RNaseH_sf"/>
</dbReference>
<dbReference type="Gene3D" id="3.30.420.10">
    <property type="entry name" value="Ribonuclease H-like superfamily/Ribonuclease H"/>
    <property type="match status" value="1"/>
</dbReference>